<reference evidence="2 3" key="1">
    <citation type="submission" date="2018-03" db="EMBL/GenBank/DDBJ databases">
        <title>Genomic Encyclopedia of Archaeal and Bacterial Type Strains, Phase II (KMG-II): from individual species to whole genera.</title>
        <authorList>
            <person name="Goeker M."/>
        </authorList>
    </citation>
    <scope>NUCLEOTIDE SEQUENCE [LARGE SCALE GENOMIC DNA]</scope>
    <source>
        <strain evidence="2 3">DSM 44720</strain>
    </source>
</reference>
<dbReference type="PANTHER" id="PTHR36697">
    <property type="entry name" value="S-ADENOSYLMETHIONINE SYNTHASE"/>
    <property type="match status" value="1"/>
</dbReference>
<evidence type="ECO:0000313" key="3">
    <source>
        <dbReference type="Proteomes" id="UP000239494"/>
    </source>
</evidence>
<keyword evidence="2" id="KW-0808">Transferase</keyword>
<dbReference type="InterPro" id="IPR042544">
    <property type="entry name" value="AdoMet_synthase_3"/>
</dbReference>
<dbReference type="Proteomes" id="UP000239494">
    <property type="component" value="Unassembled WGS sequence"/>
</dbReference>
<dbReference type="GO" id="GO:0016740">
    <property type="term" value="F:transferase activity"/>
    <property type="evidence" value="ECO:0007669"/>
    <property type="project" value="UniProtKB-KW"/>
</dbReference>
<dbReference type="PANTHER" id="PTHR36697:SF1">
    <property type="entry name" value="S-ADENOSYLMETHIONINE SYNTHASE"/>
    <property type="match status" value="1"/>
</dbReference>
<dbReference type="Gene3D" id="3.30.300.340">
    <property type="entry name" value="S-adenosylmethionine synthetase, N-terminal domain"/>
    <property type="match status" value="1"/>
</dbReference>
<evidence type="ECO:0000256" key="1">
    <source>
        <dbReference type="ARBA" id="ARBA00006892"/>
    </source>
</evidence>
<dbReference type="Gene3D" id="3.30.300.10">
    <property type="match status" value="1"/>
</dbReference>
<accession>A0A2T0SVT6</accession>
<dbReference type="Pfam" id="PF01941">
    <property type="entry name" value="AdoMet_Synthase"/>
    <property type="match status" value="1"/>
</dbReference>
<organism evidence="2 3">
    <name type="scientific">Umezawaea tangerina</name>
    <dbReference type="NCBI Taxonomy" id="84725"/>
    <lineage>
        <taxon>Bacteria</taxon>
        <taxon>Bacillati</taxon>
        <taxon>Actinomycetota</taxon>
        <taxon>Actinomycetes</taxon>
        <taxon>Pseudonocardiales</taxon>
        <taxon>Pseudonocardiaceae</taxon>
        <taxon>Umezawaea</taxon>
    </lineage>
</organism>
<name>A0A2T0SVT6_9PSEU</name>
<gene>
    <name evidence="2" type="ORF">CLV43_110321</name>
</gene>
<comment type="similarity">
    <text evidence="1">Belongs to the AdoMet synthetase 2 family.</text>
</comment>
<dbReference type="EMBL" id="PVTF01000010">
    <property type="protein sequence ID" value="PRY37509.1"/>
    <property type="molecule type" value="Genomic_DNA"/>
</dbReference>
<dbReference type="InterPro" id="IPR027790">
    <property type="entry name" value="AdoMet_synthase_2_family"/>
</dbReference>
<keyword evidence="3" id="KW-1185">Reference proteome</keyword>
<comment type="caution">
    <text evidence="2">The sequence shown here is derived from an EMBL/GenBank/DDBJ whole genome shotgun (WGS) entry which is preliminary data.</text>
</comment>
<dbReference type="InterPro" id="IPR042543">
    <property type="entry name" value="AdoMet_synthase_2"/>
</dbReference>
<evidence type="ECO:0000313" key="2">
    <source>
        <dbReference type="EMBL" id="PRY37509.1"/>
    </source>
</evidence>
<sequence>MLSVERPLRAAGERSYEVVERKGVGHPDTMCDAMAERMSQRYSQYCLENFGGVAHHWFDKVVLYGGGADVDFGRGELTAPYRVTVYGKAASHVGDTEIPLREILFAAAGEVLTEVTTGFVPAEHLRLELGLVDHRGPSRSSARYAPRDSGDLIPLRSAGLISNDTNILHGYAPLSRLENAVLGIERLVNGPEFKLRHPETGWDVKVVGSRRAEKFRLVVNLPFLAGLIGSVEEYRHHRDLATEEIEKFLASSGIADFDVLVNANDKAYLTVFGSVADSGDVGVVGRGNRVNGLITPMRPMSIEASAGKNPLDHTGKIYNVLAMRLAERVHELGGDESQVHIITSKGAPLTDPDEVIVTTDAPDTSAIEALVGETLAGTADLTAEFIEKGVVLW</sequence>
<proteinExistence type="inferred from homology"/>
<dbReference type="Gene3D" id="3.30.300.280">
    <property type="entry name" value="S-adenosylmethionine synthetase, C-terminal domain"/>
    <property type="match status" value="1"/>
</dbReference>
<dbReference type="RefSeq" id="WP_106191875.1">
    <property type="nucleotide sequence ID" value="NZ_PVTF01000010.1"/>
</dbReference>
<protein>
    <submittedName>
        <fullName evidence="2">Methionine adenosyltransferase</fullName>
    </submittedName>
</protein>
<dbReference type="AlphaFoldDB" id="A0A2T0SVT6"/>
<dbReference type="OrthoDB" id="9770738at2"/>